<reference evidence="2 3" key="1">
    <citation type="submission" date="2020-08" db="EMBL/GenBank/DDBJ databases">
        <title>Genomic Encyclopedia of Type Strains, Phase IV (KMG-IV): sequencing the most valuable type-strain genomes for metagenomic binning, comparative biology and taxonomic classification.</title>
        <authorList>
            <person name="Goeker M."/>
        </authorList>
    </citation>
    <scope>NUCLEOTIDE SEQUENCE [LARGE SCALE GENOMIC DNA]</scope>
    <source>
        <strain evidence="2 3">DSM 21319</strain>
    </source>
</reference>
<dbReference type="Proteomes" id="UP000535406">
    <property type="component" value="Unassembled WGS sequence"/>
</dbReference>
<dbReference type="Pfam" id="PF07120">
    <property type="entry name" value="DUF1376"/>
    <property type="match status" value="1"/>
</dbReference>
<dbReference type="AlphaFoldDB" id="A0A7W7YTC6"/>
<gene>
    <name evidence="2" type="ORF">HNQ66_001264</name>
</gene>
<dbReference type="InterPro" id="IPR010781">
    <property type="entry name" value="DUF1376"/>
</dbReference>
<organism evidence="2 3">
    <name type="scientific">Shinella fusca</name>
    <dbReference type="NCBI Taxonomy" id="544480"/>
    <lineage>
        <taxon>Bacteria</taxon>
        <taxon>Pseudomonadati</taxon>
        <taxon>Pseudomonadota</taxon>
        <taxon>Alphaproteobacteria</taxon>
        <taxon>Hyphomicrobiales</taxon>
        <taxon>Rhizobiaceae</taxon>
        <taxon>Shinella</taxon>
    </lineage>
</organism>
<feature type="compositionally biased region" description="Basic and acidic residues" evidence="1">
    <location>
        <begin position="95"/>
        <end position="118"/>
    </location>
</feature>
<feature type="region of interest" description="Disordered" evidence="1">
    <location>
        <begin position="86"/>
        <end position="155"/>
    </location>
</feature>
<dbReference type="RefSeq" id="WP_184141964.1">
    <property type="nucleotide sequence ID" value="NZ_JACHIK010000003.1"/>
</dbReference>
<sequence>MTHLPWMPVYVGDELAETSHLNAEEYGAYALLKMHLWQHGRLPCDDERLARIAKCAAERWDFVKEAIWTLFADDWRHPRLEALRAQSEATHKKRSEAGRRGGRPRVSEKPGFSRDKAGPKHPQPQPQPQSDSYSDPEAQAQPHGSAAEEDKRDTNTRESMFEAYPVPSSPAEGRAFLTRLGVSRAHMDAALKMLLGGNLSPYEIEGMIEKRGAA</sequence>
<evidence type="ECO:0000313" key="2">
    <source>
        <dbReference type="EMBL" id="MBB5041881.1"/>
    </source>
</evidence>
<keyword evidence="3" id="KW-1185">Reference proteome</keyword>
<dbReference type="EMBL" id="JACHIK010000003">
    <property type="protein sequence ID" value="MBB5041881.1"/>
    <property type="molecule type" value="Genomic_DNA"/>
</dbReference>
<accession>A0A7W7YTC6</accession>
<protein>
    <submittedName>
        <fullName evidence="2">Uncharacterized protein YdaU (DUF1376 family)</fullName>
    </submittedName>
</protein>
<comment type="caution">
    <text evidence="2">The sequence shown here is derived from an EMBL/GenBank/DDBJ whole genome shotgun (WGS) entry which is preliminary data.</text>
</comment>
<name>A0A7W7YTC6_9HYPH</name>
<evidence type="ECO:0000313" key="3">
    <source>
        <dbReference type="Proteomes" id="UP000535406"/>
    </source>
</evidence>
<evidence type="ECO:0000256" key="1">
    <source>
        <dbReference type="SAM" id="MobiDB-lite"/>
    </source>
</evidence>
<proteinExistence type="predicted"/>
<feature type="compositionally biased region" description="Basic and acidic residues" evidence="1">
    <location>
        <begin position="146"/>
        <end position="155"/>
    </location>
</feature>